<dbReference type="Gene3D" id="1.20.930.10">
    <property type="entry name" value="Conserved domain common to transcription factors TFIIS, elongin A, CRSP70"/>
    <property type="match status" value="1"/>
</dbReference>
<dbReference type="PROSITE" id="PS51319">
    <property type="entry name" value="TFIIS_N"/>
    <property type="match status" value="1"/>
</dbReference>
<feature type="region of interest" description="Disordered" evidence="3">
    <location>
        <begin position="146"/>
        <end position="629"/>
    </location>
</feature>
<comment type="subcellular location">
    <subcellularLocation>
        <location evidence="1">Nucleus</location>
    </subcellularLocation>
</comment>
<sequence length="1008" mass="113008">MPRIDPVQLLKCLSVLLTPEGGMKAEEVTRLVGLMTKFSKKLVSKCIYILILKNTKTELLDTFMAEGGWTLIQTWLQDAVHTSNRHLVKEIIGLLLITPVDVERLKTNILPKLIKSLSRRDDLEDVAELSSELVKHWLVIVKGSSNNAQGQPQAEKMDLSEADNTNNSVKDNSTDRISPNTFYKKDGQTSPTKEGADDSSKEDVEMKDVSKEKSKNKDEKLDKEDKAKSSSRSSRSTSSSKDKEKSRDKDKYRDKERSKSSSSSSKSSSSKSKSSSSSSRDKDRRDRDREREKEKSRREKSRDKDKSKDKERDKQRNNGVIKSNSSNKDSSREKKEEKKDKDKSESDIFNLVKTPSIDKLGRIPKKSNSASVDSKPKDDRDANEVKKKSFSVGIKKDATPEERPKTVKVFNSKMRSTGLEEEVKPAPSRVAVKKPTTLATLPPIPLKRSSPPRDIREPSIPPEKKIKMDKVDIPDRPGAIKLIPPKPKPILQESDLFSDALTAATSKKEPKKRRRRLSSSKETPTSPTTSPQEDPLLTPTTAAPPSAPAPVTTEVPAESPLGLKNIAPINFYQDTLSEEVEETPEENKENSTEEEITNLNEEEVVSESENKENEIRSPRAVTPTEDDPEELKRINAEGLPKGVLLHSKRKGPKKTISWKNDTDLVEIRYFELDETERVNVTKAFNDMAKMEYSNEREALQLSRKVGGEDLMSVQIVWRIPFEIDLPDPLAPPGSKSLEKDIQFAREKSVLQALYFDRRKIPDSPEEPVPENHQIVDPIIIALEDPDGQEIDLKTTPWPEPKGLPPTPEPQIPIVYPNMQPQFNPQFNNMNPSNFMAPRFSAPNGPMVPQIPNNFIPNNMMPTNNMLGIGAHNLLQPNDMMMGPMNPNMFQPGPMADGFGPGPEPDYPPMYGNPNGPASKNMNSFPPKNFRDIRGDIRGDIRDSRNNNRGSGGFRRGRGGNNDGGWVSMSDSRGRGSNWRRGGRGGRLCKHIQNHGYCRNGDKCAFIHP</sequence>
<dbReference type="GO" id="GO:0072357">
    <property type="term" value="C:PTW/PP1 phosphatase complex"/>
    <property type="evidence" value="ECO:0007669"/>
    <property type="project" value="TreeGrafter"/>
</dbReference>
<dbReference type="GO" id="GO:0005634">
    <property type="term" value="C:nucleus"/>
    <property type="evidence" value="ECO:0007669"/>
    <property type="project" value="UniProtKB-SubCell"/>
</dbReference>
<keyword evidence="2" id="KW-0863">Zinc-finger</keyword>
<feature type="zinc finger region" description="C3H1-type" evidence="2">
    <location>
        <begin position="982"/>
        <end position="1008"/>
    </location>
</feature>
<feature type="compositionally biased region" description="Low complexity" evidence="3">
    <location>
        <begin position="520"/>
        <end position="558"/>
    </location>
</feature>
<dbReference type="FunCoup" id="A0A6P7EXL0">
    <property type="interactions" value="1283"/>
</dbReference>
<keyword evidence="2" id="KW-0862">Zinc</keyword>
<dbReference type="RefSeq" id="XP_028127726.1">
    <property type="nucleotide sequence ID" value="XM_028271925.1"/>
</dbReference>
<feature type="compositionally biased region" description="Acidic residues" evidence="3">
    <location>
        <begin position="592"/>
        <end position="606"/>
    </location>
</feature>
<feature type="compositionally biased region" description="Basic and acidic residues" evidence="3">
    <location>
        <begin position="279"/>
        <end position="316"/>
    </location>
</feature>
<evidence type="ECO:0000259" key="5">
    <source>
        <dbReference type="PROSITE" id="PS51319"/>
    </source>
</evidence>
<feature type="compositionally biased region" description="Basic residues" evidence="3">
    <location>
        <begin position="509"/>
        <end position="518"/>
    </location>
</feature>
<feature type="compositionally biased region" description="Basic and acidic residues" evidence="3">
    <location>
        <begin position="194"/>
        <end position="228"/>
    </location>
</feature>
<name>A0A6P7EXL0_DIAVI</name>
<dbReference type="GO" id="GO:0008270">
    <property type="term" value="F:zinc ion binding"/>
    <property type="evidence" value="ECO:0007669"/>
    <property type="project" value="UniProtKB-KW"/>
</dbReference>
<dbReference type="SUPFAM" id="SSF47676">
    <property type="entry name" value="Conserved domain common to transcription factors TFIIS, elongin A, CRSP70"/>
    <property type="match status" value="1"/>
</dbReference>
<dbReference type="PROSITE" id="PS50103">
    <property type="entry name" value="ZF_C3H1"/>
    <property type="match status" value="1"/>
</dbReference>
<evidence type="ECO:0000256" key="3">
    <source>
        <dbReference type="SAM" id="MobiDB-lite"/>
    </source>
</evidence>
<feature type="compositionally biased region" description="Polar residues" evidence="3">
    <location>
        <begin position="162"/>
        <end position="181"/>
    </location>
</feature>
<feature type="compositionally biased region" description="Low complexity" evidence="3">
    <location>
        <begin position="260"/>
        <end position="278"/>
    </location>
</feature>
<feature type="compositionally biased region" description="Basic and acidic residues" evidence="3">
    <location>
        <begin position="240"/>
        <end position="259"/>
    </location>
</feature>
<keyword evidence="2" id="KW-0479">Metal-binding</keyword>
<gene>
    <name evidence="6" type="primary">LOC114324173</name>
</gene>
<evidence type="ECO:0000313" key="6">
    <source>
        <dbReference type="RefSeq" id="XP_028127726.1"/>
    </source>
</evidence>
<evidence type="ECO:0000256" key="1">
    <source>
        <dbReference type="PROSITE-ProRule" id="PRU00649"/>
    </source>
</evidence>
<dbReference type="AlphaFoldDB" id="A0A6P7EXL0"/>
<feature type="domain" description="TFIIS N-terminal" evidence="5">
    <location>
        <begin position="70"/>
        <end position="144"/>
    </location>
</feature>
<feature type="compositionally biased region" description="Basic and acidic residues" evidence="3">
    <location>
        <begin position="451"/>
        <end position="475"/>
    </location>
</feature>
<dbReference type="InterPro" id="IPR017923">
    <property type="entry name" value="TFIIS_N"/>
</dbReference>
<dbReference type="InterPro" id="IPR035441">
    <property type="entry name" value="TFIIS/LEDGF_dom_sf"/>
</dbReference>
<accession>A0A6P7EXL0</accession>
<organism evidence="6">
    <name type="scientific">Diabrotica virgifera virgifera</name>
    <name type="common">western corn rootworm</name>
    <dbReference type="NCBI Taxonomy" id="50390"/>
    <lineage>
        <taxon>Eukaryota</taxon>
        <taxon>Metazoa</taxon>
        <taxon>Ecdysozoa</taxon>
        <taxon>Arthropoda</taxon>
        <taxon>Hexapoda</taxon>
        <taxon>Insecta</taxon>
        <taxon>Pterygota</taxon>
        <taxon>Neoptera</taxon>
        <taxon>Endopterygota</taxon>
        <taxon>Coleoptera</taxon>
        <taxon>Polyphaga</taxon>
        <taxon>Cucujiformia</taxon>
        <taxon>Chrysomeloidea</taxon>
        <taxon>Chrysomelidae</taxon>
        <taxon>Galerucinae</taxon>
        <taxon>Diabroticina</taxon>
        <taxon>Diabroticites</taxon>
        <taxon>Diabrotica</taxon>
    </lineage>
</organism>
<feature type="compositionally biased region" description="Gly residues" evidence="3">
    <location>
        <begin position="949"/>
        <end position="962"/>
    </location>
</feature>
<feature type="domain" description="C3H1-type" evidence="4">
    <location>
        <begin position="982"/>
        <end position="1008"/>
    </location>
</feature>
<keyword evidence="1" id="KW-0539">Nucleus</keyword>
<reference evidence="6" key="1">
    <citation type="submission" date="2025-08" db="UniProtKB">
        <authorList>
            <consortium name="RefSeq"/>
        </authorList>
    </citation>
    <scope>IDENTIFICATION</scope>
    <source>
        <tissue evidence="6">Whole insect</tissue>
    </source>
</reference>
<dbReference type="PANTHER" id="PTHR46557">
    <property type="entry name" value="SERINE/THREONINE-PROTEIN PHOSPHATASE 1 REGULATORY SUBUNIT 10-RELATED"/>
    <property type="match status" value="1"/>
</dbReference>
<dbReference type="InParanoid" id="A0A6P7EXL0"/>
<feature type="compositionally biased region" description="Low complexity" evidence="3">
    <location>
        <begin position="230"/>
        <end position="239"/>
    </location>
</feature>
<dbReference type="OrthoDB" id="2138378at2759"/>
<feature type="compositionally biased region" description="Basic and acidic residues" evidence="3">
    <location>
        <begin position="394"/>
        <end position="405"/>
    </location>
</feature>
<dbReference type="PANTHER" id="PTHR46557:SF1">
    <property type="entry name" value="SERINE_THREONINE-PROTEIN PHOSPHATASE 1 REGULATORY SUBUNIT 10"/>
    <property type="match status" value="1"/>
</dbReference>
<feature type="region of interest" description="Disordered" evidence="3">
    <location>
        <begin position="937"/>
        <end position="981"/>
    </location>
</feature>
<dbReference type="InterPro" id="IPR000571">
    <property type="entry name" value="Znf_CCCH"/>
</dbReference>
<dbReference type="GO" id="GO:0000785">
    <property type="term" value="C:chromatin"/>
    <property type="evidence" value="ECO:0007669"/>
    <property type="project" value="TreeGrafter"/>
</dbReference>
<proteinExistence type="predicted"/>
<feature type="compositionally biased region" description="Basic and acidic residues" evidence="3">
    <location>
        <begin position="608"/>
        <end position="617"/>
    </location>
</feature>
<evidence type="ECO:0000259" key="4">
    <source>
        <dbReference type="PROSITE" id="PS50103"/>
    </source>
</evidence>
<feature type="compositionally biased region" description="Basic and acidic residues" evidence="3">
    <location>
        <begin position="329"/>
        <end position="346"/>
    </location>
</feature>
<dbReference type="GO" id="GO:0008157">
    <property type="term" value="F:protein phosphatase 1 binding"/>
    <property type="evidence" value="ECO:0007669"/>
    <property type="project" value="TreeGrafter"/>
</dbReference>
<protein>
    <submittedName>
        <fullName evidence="6">Serine/threonine-protein phosphatase 1 regulatory subunit 10-like</fullName>
    </submittedName>
</protein>
<feature type="compositionally biased region" description="Basic and acidic residues" evidence="3">
    <location>
        <begin position="374"/>
        <end position="387"/>
    </location>
</feature>
<evidence type="ECO:0000256" key="2">
    <source>
        <dbReference type="PROSITE-ProRule" id="PRU00723"/>
    </source>
</evidence>